<dbReference type="AlphaFoldDB" id="A0A0A2MQG3"/>
<proteinExistence type="predicted"/>
<reference evidence="1 2" key="1">
    <citation type="submission" date="2013-09" db="EMBL/GenBank/DDBJ databases">
        <authorList>
            <person name="Zeng Z."/>
            <person name="Chen C."/>
        </authorList>
    </citation>
    <scope>NUCLEOTIDE SEQUENCE [LARGE SCALE GENOMIC DNA]</scope>
    <source>
        <strain evidence="1 2">WB 4.1-42</strain>
    </source>
</reference>
<dbReference type="EMBL" id="JRLY01000004">
    <property type="protein sequence ID" value="KGO93658.1"/>
    <property type="molecule type" value="Genomic_DNA"/>
</dbReference>
<accession>A0A0A2MQG3</accession>
<organism evidence="1 2">
    <name type="scientific">Flavobacterium subsaxonicum WB 4.1-42 = DSM 21790</name>
    <dbReference type="NCBI Taxonomy" id="1121898"/>
    <lineage>
        <taxon>Bacteria</taxon>
        <taxon>Pseudomonadati</taxon>
        <taxon>Bacteroidota</taxon>
        <taxon>Flavobacteriia</taxon>
        <taxon>Flavobacteriales</taxon>
        <taxon>Flavobacteriaceae</taxon>
        <taxon>Flavobacterium</taxon>
    </lineage>
</organism>
<name>A0A0A2MQG3_9FLAO</name>
<comment type="caution">
    <text evidence="1">The sequence shown here is derived from an EMBL/GenBank/DDBJ whole genome shotgun (WGS) entry which is preliminary data.</text>
</comment>
<dbReference type="STRING" id="1121898.GCA_000422725_00296"/>
<keyword evidence="2" id="KW-1185">Reference proteome</keyword>
<dbReference type="Proteomes" id="UP000030111">
    <property type="component" value="Unassembled WGS sequence"/>
</dbReference>
<protein>
    <submittedName>
        <fullName evidence="1">Uncharacterized protein</fullName>
    </submittedName>
</protein>
<dbReference type="SUPFAM" id="SSF52540">
    <property type="entry name" value="P-loop containing nucleoside triphosphate hydrolases"/>
    <property type="match status" value="1"/>
</dbReference>
<dbReference type="InterPro" id="IPR027417">
    <property type="entry name" value="P-loop_NTPase"/>
</dbReference>
<gene>
    <name evidence="1" type="ORF">Q766_06770</name>
</gene>
<sequence length="1071" mass="123991">MKFTTSINIIRDKGKELNYIPTPNSIRVVNQIVNDFKKGLRSFNIIGSYGTGKSSFLWAFQESFANKKKYFGINFVADPSFEFIDLIGEFRSLREVFAETFQMPTTSTAEDIFLEIYQKYRSLGKTSPILFILIDEFGKFLEYAAQNEPEKELYFVQQLAEFINNPDHNIVLFTTVHQNFDAYAVSLSQAQRMEWGKVKGRFKEITFNEPVEQLLFLASEHLKTRPSTKKYSRDIVETINLLLKSKAFNINEDYVSEIAEKLFPLDSISAYVLTLSLQKYGQNERSLFTFLESTDHTGLFQHTQTKDGFYSIADVYDYLMFNYHSFLNSRYNPDFSSWKSIKSAIENVETSFEDNVNDSIKIIKTIGLLSINSLVGARLDRTFLAEYSKKCLSINNSMQLIEALEIKKIIIYRNYSMRFVLFEGSDLDIQNALIEAGEKVDDVTDIVTLLNKHFTLPPTIAKKITYETGTPRLFEYRISSYPISDIPKDDIDGFINLVFNEKETIESILEHSASNPEAILFCYYKNSKVIRELLFEIEKTKKVIAENGDDKVAIRELNNIVIHQQNLLSHKILNNFNGVKSEVEWIFDGKIIAIANKKNLNNTLSDICNIIYSKAPIFNNELVNKHKISSSIHTAKKSYFKALVNNWDKPQLGFQAGKYPPEKTIYLSLLENNDIYLYGDDSIVESIPNSKNRFDELWTLSKKFLESAKISKRKLSEFTVLLNQKPFKLKQGLIDFWVPTFLFIKRDDFALFGSNGYIPYLNDEVLELLVKNPENYEIKTFDIEGVKLDIFNSYRIFLNQNSKHKLTNGNFIETIKPFLTFYKNLPNYSKFTKRLTREGLEVRNVIASSKDPEQTFFEDFPLALGYSISKIQSSGDDLQNYSIKLQEAVRDIRTSYDELVNRFEDFILQEIIGESLSFENYKTNLQSRYKKLRRHLLLGHQKVFVQRLDSGIDDKRAWINSLVQALINTTLDNIKDEQEIIIYDKFKEMILELDSLTVLSKSDFKEDKEDVFDLQINSFSNGSSKKVVRLPKSKKNQIDSIQDNVRKQLSNDPTLNIAALTNLLNEIIRNE</sequence>
<evidence type="ECO:0000313" key="2">
    <source>
        <dbReference type="Proteomes" id="UP000030111"/>
    </source>
</evidence>
<dbReference type="eggNOG" id="COG0433">
    <property type="taxonomic scope" value="Bacteria"/>
</dbReference>
<evidence type="ECO:0000313" key="1">
    <source>
        <dbReference type="EMBL" id="KGO93658.1"/>
    </source>
</evidence>